<dbReference type="Gene3D" id="3.30.160.60">
    <property type="entry name" value="Classic Zinc Finger"/>
    <property type="match status" value="1"/>
</dbReference>
<evidence type="ECO:0000256" key="1">
    <source>
        <dbReference type="ARBA" id="ARBA00000900"/>
    </source>
</evidence>
<dbReference type="InterPro" id="IPR001841">
    <property type="entry name" value="Znf_RING"/>
</dbReference>
<dbReference type="EC" id="2.3.2.27" evidence="5"/>
<comment type="similarity">
    <text evidence="4">Belongs to the RAD18 family.</text>
</comment>
<dbReference type="InterPro" id="IPR013083">
    <property type="entry name" value="Znf_RING/FYVE/PHD"/>
</dbReference>
<keyword evidence="15" id="KW-0539">Nucleus</keyword>
<dbReference type="EMBL" id="SWFT01000121">
    <property type="protein sequence ID" value="KAA8899682.1"/>
    <property type="molecule type" value="Genomic_DNA"/>
</dbReference>
<dbReference type="Pfam" id="PF13923">
    <property type="entry name" value="zf-C3HC4_2"/>
    <property type="match status" value="1"/>
</dbReference>
<evidence type="ECO:0000256" key="15">
    <source>
        <dbReference type="ARBA" id="ARBA00023242"/>
    </source>
</evidence>
<evidence type="ECO:0000256" key="7">
    <source>
        <dbReference type="ARBA" id="ARBA00022679"/>
    </source>
</evidence>
<dbReference type="OMA" id="IPNTGPR"/>
<dbReference type="GO" id="GO:0008270">
    <property type="term" value="F:zinc ion binding"/>
    <property type="evidence" value="ECO:0007669"/>
    <property type="project" value="UniProtKB-KW"/>
</dbReference>
<keyword evidence="11" id="KW-0833">Ubl conjugation pathway</keyword>
<feature type="compositionally biased region" description="Polar residues" evidence="20">
    <location>
        <begin position="370"/>
        <end position="390"/>
    </location>
</feature>
<dbReference type="PROSITE" id="PS50800">
    <property type="entry name" value="SAP"/>
    <property type="match status" value="1"/>
</dbReference>
<dbReference type="GeneID" id="54782816"/>
<evidence type="ECO:0000256" key="17">
    <source>
        <dbReference type="ARBA" id="ARBA00074353"/>
    </source>
</evidence>
<proteinExistence type="inferred from homology"/>
<evidence type="ECO:0000259" key="21">
    <source>
        <dbReference type="PROSITE" id="PS50089"/>
    </source>
</evidence>
<dbReference type="RefSeq" id="XP_034011028.1">
    <property type="nucleotide sequence ID" value="XM_034157008.1"/>
</dbReference>
<evidence type="ECO:0000256" key="5">
    <source>
        <dbReference type="ARBA" id="ARBA00012483"/>
    </source>
</evidence>
<evidence type="ECO:0000256" key="3">
    <source>
        <dbReference type="ARBA" id="ARBA00004906"/>
    </source>
</evidence>
<dbReference type="GO" id="GO:0006281">
    <property type="term" value="P:DNA repair"/>
    <property type="evidence" value="ECO:0007669"/>
    <property type="project" value="UniProtKB-KW"/>
</dbReference>
<evidence type="ECO:0000256" key="18">
    <source>
        <dbReference type="ARBA" id="ARBA00082369"/>
    </source>
</evidence>
<dbReference type="PROSITE" id="PS00518">
    <property type="entry name" value="ZF_RING_1"/>
    <property type="match status" value="1"/>
</dbReference>
<feature type="region of interest" description="Disordered" evidence="20">
    <location>
        <begin position="362"/>
        <end position="406"/>
    </location>
</feature>
<feature type="domain" description="SAP" evidence="22">
    <location>
        <begin position="254"/>
        <end position="288"/>
    </location>
</feature>
<keyword evidence="12" id="KW-0862">Zinc</keyword>
<evidence type="ECO:0000313" key="24">
    <source>
        <dbReference type="Proteomes" id="UP000449547"/>
    </source>
</evidence>
<keyword evidence="8" id="KW-0479">Metal-binding</keyword>
<evidence type="ECO:0000256" key="11">
    <source>
        <dbReference type="ARBA" id="ARBA00022786"/>
    </source>
</evidence>
<evidence type="ECO:0000256" key="8">
    <source>
        <dbReference type="ARBA" id="ARBA00022723"/>
    </source>
</evidence>
<dbReference type="OrthoDB" id="9049620at2759"/>
<dbReference type="PANTHER" id="PTHR14134:SF2">
    <property type="entry name" value="E3 UBIQUITIN-PROTEIN LIGASE RAD18"/>
    <property type="match status" value="1"/>
</dbReference>
<keyword evidence="9" id="KW-0227">DNA damage</keyword>
<dbReference type="GO" id="GO:0005634">
    <property type="term" value="C:nucleus"/>
    <property type="evidence" value="ECO:0007669"/>
    <property type="project" value="UniProtKB-SubCell"/>
</dbReference>
<dbReference type="PROSITE" id="PS50089">
    <property type="entry name" value="ZF_RING_2"/>
    <property type="match status" value="1"/>
</dbReference>
<sequence>MSRFAAGLDSVTDPSDFNLSRLPQLSQFDALARCYICKELFRGPVVTSCNHTFCSQCIRQHLMAESKCPLCKSEVYESQLRRDIVFDELVDMYRSLRPRLLELLIGDEEVTETKITTNHQDQHLSDDSIEVVGELKKRHVDSSDDVEVIGETSQCPVCQRSMPADFISSKHLDMCLRGLGDQALPKPSAKRAKTSRGSISTFFQQSRTPPPTRATDSSREATNSPGSDDRAERFILQAAQHNVNDSKRLHKLDFSSTSTPRLKERLAQLKLPTSGTRNQLELRYNQYHVLYNANLDAIHPQDDRVLRHQLRQWEQSHSAFSTSNTTLFDSHNSSLSHRNITDKNFSATEWMRAYNDEFRELEQAARKSMKNQTTSPSTEGEQNSASNAVSETIAEPKSAALPDPPQ</sequence>
<dbReference type="GO" id="GO:0097505">
    <property type="term" value="C:Rad6-Rad18 complex"/>
    <property type="evidence" value="ECO:0007669"/>
    <property type="project" value="TreeGrafter"/>
</dbReference>
<evidence type="ECO:0000256" key="13">
    <source>
        <dbReference type="ARBA" id="ARBA00023125"/>
    </source>
</evidence>
<dbReference type="VEuPathDB" id="FungiDB:DIURU_004165"/>
<keyword evidence="7" id="KW-0808">Transferase</keyword>
<accession>A0A642UIL7</accession>
<evidence type="ECO:0000256" key="4">
    <source>
        <dbReference type="ARBA" id="ARBA00009506"/>
    </source>
</evidence>
<name>A0A642UIL7_DIURU</name>
<evidence type="ECO:0000256" key="6">
    <source>
        <dbReference type="ARBA" id="ARBA00015551"/>
    </source>
</evidence>
<gene>
    <name evidence="23" type="ORF">DIURU_004165</name>
</gene>
<evidence type="ECO:0000256" key="10">
    <source>
        <dbReference type="ARBA" id="ARBA00022771"/>
    </source>
</evidence>
<dbReference type="InterPro" id="IPR017907">
    <property type="entry name" value="Znf_RING_CS"/>
</dbReference>
<dbReference type="Proteomes" id="UP000449547">
    <property type="component" value="Unassembled WGS sequence"/>
</dbReference>
<dbReference type="Gene3D" id="3.30.40.10">
    <property type="entry name" value="Zinc/RING finger domain, C3HC4 (zinc finger)"/>
    <property type="match status" value="1"/>
</dbReference>
<comment type="subcellular location">
    <subcellularLocation>
        <location evidence="2">Nucleus</location>
    </subcellularLocation>
</comment>
<dbReference type="FunFam" id="3.30.40.10:FF:000172">
    <property type="entry name" value="E3 ubiquitin-protein ligase RAD18"/>
    <property type="match status" value="1"/>
</dbReference>
<organism evidence="23 24">
    <name type="scientific">Diutina rugosa</name>
    <name type="common">Yeast</name>
    <name type="synonym">Candida rugosa</name>
    <dbReference type="NCBI Taxonomy" id="5481"/>
    <lineage>
        <taxon>Eukaryota</taxon>
        <taxon>Fungi</taxon>
        <taxon>Dikarya</taxon>
        <taxon>Ascomycota</taxon>
        <taxon>Saccharomycotina</taxon>
        <taxon>Pichiomycetes</taxon>
        <taxon>Debaryomycetaceae</taxon>
        <taxon>Diutina</taxon>
    </lineage>
</organism>
<evidence type="ECO:0000256" key="20">
    <source>
        <dbReference type="SAM" id="MobiDB-lite"/>
    </source>
</evidence>
<comment type="caution">
    <text evidence="23">The sequence shown here is derived from an EMBL/GenBank/DDBJ whole genome shotgun (WGS) entry which is preliminary data.</text>
</comment>
<dbReference type="GO" id="GO:0061630">
    <property type="term" value="F:ubiquitin protein ligase activity"/>
    <property type="evidence" value="ECO:0007669"/>
    <property type="project" value="UniProtKB-EC"/>
</dbReference>
<dbReference type="InterPro" id="IPR006642">
    <property type="entry name" value="Rad18_UBZ4"/>
</dbReference>
<evidence type="ECO:0000256" key="2">
    <source>
        <dbReference type="ARBA" id="ARBA00004123"/>
    </source>
</evidence>
<evidence type="ECO:0000256" key="16">
    <source>
        <dbReference type="ARBA" id="ARBA00031783"/>
    </source>
</evidence>
<dbReference type="GO" id="GO:0006301">
    <property type="term" value="P:DNA damage tolerance"/>
    <property type="evidence" value="ECO:0007669"/>
    <property type="project" value="InterPro"/>
</dbReference>
<protein>
    <recommendedName>
        <fullName evidence="6">Postreplication repair E3 ubiquitin-protein ligase RAD18</fullName>
        <ecNumber evidence="5">2.3.2.27</ecNumber>
    </recommendedName>
    <alternativeName>
        <fullName evidence="17">Postreplication repair E3 ubiquitin-protein ligase rad18</fullName>
    </alternativeName>
    <alternativeName>
        <fullName evidence="16 18">RING-type E3 ubiquitin transferase RAD18</fullName>
    </alternativeName>
</protein>
<comment type="pathway">
    <text evidence="3">Protein modification; protein ubiquitination.</text>
</comment>
<dbReference type="AlphaFoldDB" id="A0A642UIL7"/>
<keyword evidence="10 19" id="KW-0863">Zinc-finger</keyword>
<evidence type="ECO:0000256" key="12">
    <source>
        <dbReference type="ARBA" id="ARBA00022833"/>
    </source>
</evidence>
<dbReference type="InterPro" id="IPR003034">
    <property type="entry name" value="SAP_dom"/>
</dbReference>
<dbReference type="SMART" id="SM00184">
    <property type="entry name" value="RING"/>
    <property type="match status" value="1"/>
</dbReference>
<evidence type="ECO:0000256" key="9">
    <source>
        <dbReference type="ARBA" id="ARBA00022763"/>
    </source>
</evidence>
<keyword evidence="24" id="KW-1185">Reference proteome</keyword>
<evidence type="ECO:0000256" key="14">
    <source>
        <dbReference type="ARBA" id="ARBA00023204"/>
    </source>
</evidence>
<dbReference type="SMART" id="SM00734">
    <property type="entry name" value="ZnF_Rad18"/>
    <property type="match status" value="1"/>
</dbReference>
<evidence type="ECO:0000313" key="23">
    <source>
        <dbReference type="EMBL" id="KAA8899682.1"/>
    </source>
</evidence>
<feature type="region of interest" description="Disordered" evidence="20">
    <location>
        <begin position="181"/>
        <end position="229"/>
    </location>
</feature>
<evidence type="ECO:0000259" key="22">
    <source>
        <dbReference type="PROSITE" id="PS50800"/>
    </source>
</evidence>
<evidence type="ECO:0000256" key="19">
    <source>
        <dbReference type="PROSITE-ProRule" id="PRU00175"/>
    </source>
</evidence>
<keyword evidence="13" id="KW-0238">DNA-binding</keyword>
<comment type="catalytic activity">
    <reaction evidence="1">
        <text>S-ubiquitinyl-[E2 ubiquitin-conjugating enzyme]-L-cysteine + [acceptor protein]-L-lysine = [E2 ubiquitin-conjugating enzyme]-L-cysteine + N(6)-ubiquitinyl-[acceptor protein]-L-lysine.</text>
        <dbReference type="EC" id="2.3.2.27"/>
    </reaction>
</comment>
<reference evidence="23 24" key="1">
    <citation type="submission" date="2019-07" db="EMBL/GenBank/DDBJ databases">
        <title>Genome assembly of two rare yeast pathogens: Diutina rugosa and Trichomonascus ciferrii.</title>
        <authorList>
            <person name="Mixao V."/>
            <person name="Saus E."/>
            <person name="Hansen A."/>
            <person name="Lass-Flor C."/>
            <person name="Gabaldon T."/>
        </authorList>
    </citation>
    <scope>NUCLEOTIDE SEQUENCE [LARGE SCALE GENOMIC DNA]</scope>
    <source>
        <strain evidence="23 24">CBS 613</strain>
    </source>
</reference>
<dbReference type="PANTHER" id="PTHR14134">
    <property type="entry name" value="E3 UBIQUITIN-PROTEIN LIGASE RAD18"/>
    <property type="match status" value="1"/>
</dbReference>
<dbReference type="SUPFAM" id="SSF57850">
    <property type="entry name" value="RING/U-box"/>
    <property type="match status" value="1"/>
</dbReference>
<feature type="domain" description="RING-type" evidence="21">
    <location>
        <begin position="34"/>
        <end position="72"/>
    </location>
</feature>
<dbReference type="UniPathway" id="UPA00143"/>
<dbReference type="InterPro" id="IPR039577">
    <property type="entry name" value="Rad18"/>
</dbReference>
<keyword evidence="14" id="KW-0234">DNA repair</keyword>
<dbReference type="GO" id="GO:0003697">
    <property type="term" value="F:single-stranded DNA binding"/>
    <property type="evidence" value="ECO:0007669"/>
    <property type="project" value="InterPro"/>
</dbReference>
<dbReference type="GO" id="GO:0006513">
    <property type="term" value="P:protein monoubiquitination"/>
    <property type="evidence" value="ECO:0007669"/>
    <property type="project" value="InterPro"/>
</dbReference>
<feature type="compositionally biased region" description="Polar residues" evidence="20">
    <location>
        <begin position="195"/>
        <end position="207"/>
    </location>
</feature>